<organism evidence="13 14">
    <name type="scientific">Colletotrichum sojae</name>
    <dbReference type="NCBI Taxonomy" id="2175907"/>
    <lineage>
        <taxon>Eukaryota</taxon>
        <taxon>Fungi</taxon>
        <taxon>Dikarya</taxon>
        <taxon>Ascomycota</taxon>
        <taxon>Pezizomycotina</taxon>
        <taxon>Sordariomycetes</taxon>
        <taxon>Hypocreomycetidae</taxon>
        <taxon>Glomerellales</taxon>
        <taxon>Glomerellaceae</taxon>
        <taxon>Colletotrichum</taxon>
        <taxon>Colletotrichum orchidearum species complex</taxon>
    </lineage>
</organism>
<evidence type="ECO:0000259" key="11">
    <source>
        <dbReference type="PROSITE" id="PS52004"/>
    </source>
</evidence>
<dbReference type="InterPro" id="IPR018201">
    <property type="entry name" value="Ketoacyl_synth_AS"/>
</dbReference>
<evidence type="ECO:0000256" key="6">
    <source>
        <dbReference type="ARBA" id="ARBA00023268"/>
    </source>
</evidence>
<evidence type="ECO:0000256" key="3">
    <source>
        <dbReference type="ARBA" id="ARBA00022679"/>
    </source>
</evidence>
<dbReference type="Gene3D" id="3.10.129.110">
    <property type="entry name" value="Polyketide synthase dehydratase"/>
    <property type="match status" value="1"/>
</dbReference>
<dbReference type="SUPFAM" id="SSF55048">
    <property type="entry name" value="Probable ACP-binding domain of malonyl-CoA ACP transacylase"/>
    <property type="match status" value="1"/>
</dbReference>
<evidence type="ECO:0000256" key="9">
    <source>
        <dbReference type="SAM" id="MobiDB-lite"/>
    </source>
</evidence>
<dbReference type="Pfam" id="PF02801">
    <property type="entry name" value="Ketoacyl-synt_C"/>
    <property type="match status" value="1"/>
</dbReference>
<dbReference type="Gene3D" id="3.90.180.10">
    <property type="entry name" value="Medium-chain alcohol dehydrogenases, catalytic domain"/>
    <property type="match status" value="1"/>
</dbReference>
<dbReference type="PROSITE" id="PS52019">
    <property type="entry name" value="PKS_MFAS_DH"/>
    <property type="match status" value="1"/>
</dbReference>
<evidence type="ECO:0000259" key="12">
    <source>
        <dbReference type="PROSITE" id="PS52019"/>
    </source>
</evidence>
<dbReference type="PROSITE" id="PS00606">
    <property type="entry name" value="KS3_1"/>
    <property type="match status" value="1"/>
</dbReference>
<feature type="domain" description="Ketosynthase family 3 (KS3)" evidence="11">
    <location>
        <begin position="42"/>
        <end position="471"/>
    </location>
</feature>
<dbReference type="Gene3D" id="3.40.47.10">
    <property type="match status" value="1"/>
</dbReference>
<dbReference type="SUPFAM" id="SSF53901">
    <property type="entry name" value="Thiolase-like"/>
    <property type="match status" value="1"/>
</dbReference>
<dbReference type="CDD" id="cd00833">
    <property type="entry name" value="PKS"/>
    <property type="match status" value="1"/>
</dbReference>
<dbReference type="InterPro" id="IPR020807">
    <property type="entry name" value="PKS_DH"/>
</dbReference>
<dbReference type="InterPro" id="IPR049551">
    <property type="entry name" value="PKS_DH_C"/>
</dbReference>
<dbReference type="GO" id="GO:0004315">
    <property type="term" value="F:3-oxoacyl-[acyl-carrier-protein] synthase activity"/>
    <property type="evidence" value="ECO:0007669"/>
    <property type="project" value="InterPro"/>
</dbReference>
<dbReference type="SMART" id="SM00822">
    <property type="entry name" value="PKS_KR"/>
    <property type="match status" value="1"/>
</dbReference>
<dbReference type="Pfam" id="PF16197">
    <property type="entry name" value="KAsynt_C_assoc"/>
    <property type="match status" value="1"/>
</dbReference>
<dbReference type="Pfam" id="PF14765">
    <property type="entry name" value="PS-DH"/>
    <property type="match status" value="1"/>
</dbReference>
<dbReference type="Gene3D" id="3.40.50.720">
    <property type="entry name" value="NAD(P)-binding Rossmann-like Domain"/>
    <property type="match status" value="2"/>
</dbReference>
<dbReference type="SMART" id="SM00823">
    <property type="entry name" value="PKS_PP"/>
    <property type="match status" value="1"/>
</dbReference>
<dbReference type="InterPro" id="IPR016036">
    <property type="entry name" value="Malonyl_transacylase_ACP-bd"/>
</dbReference>
<feature type="region of interest" description="Disordered" evidence="9">
    <location>
        <begin position="487"/>
        <end position="509"/>
    </location>
</feature>
<dbReference type="SMART" id="SM00826">
    <property type="entry name" value="PKS_DH"/>
    <property type="match status" value="1"/>
</dbReference>
<feature type="domain" description="PKS/mFAS DH" evidence="12">
    <location>
        <begin position="1002"/>
        <end position="1342"/>
    </location>
</feature>
<feature type="region of interest" description="C-terminal hotdog fold" evidence="8">
    <location>
        <begin position="1165"/>
        <end position="1342"/>
    </location>
</feature>
<dbReference type="Proteomes" id="UP000652219">
    <property type="component" value="Unassembled WGS sequence"/>
</dbReference>
<dbReference type="SMART" id="SM00825">
    <property type="entry name" value="PKS_KS"/>
    <property type="match status" value="1"/>
</dbReference>
<dbReference type="InterPro" id="IPR016039">
    <property type="entry name" value="Thiolase-like"/>
</dbReference>
<dbReference type="InterPro" id="IPR016035">
    <property type="entry name" value="Acyl_Trfase/lysoPLipase"/>
</dbReference>
<dbReference type="CDD" id="cd05195">
    <property type="entry name" value="enoyl_red"/>
    <property type="match status" value="1"/>
</dbReference>
<dbReference type="Pfam" id="PF00698">
    <property type="entry name" value="Acyl_transf_1"/>
    <property type="match status" value="1"/>
</dbReference>
<dbReference type="InterPro" id="IPR042104">
    <property type="entry name" value="PKS_dehydratase_sf"/>
</dbReference>
<accession>A0A8H6JJR3</accession>
<dbReference type="SMART" id="SM00829">
    <property type="entry name" value="PKS_ER"/>
    <property type="match status" value="1"/>
</dbReference>
<keyword evidence="14" id="KW-1185">Reference proteome</keyword>
<dbReference type="InterPro" id="IPR057326">
    <property type="entry name" value="KR_dom"/>
</dbReference>
<dbReference type="InterPro" id="IPR009081">
    <property type="entry name" value="PP-bd_ACP"/>
</dbReference>
<dbReference type="SUPFAM" id="SSF50129">
    <property type="entry name" value="GroES-like"/>
    <property type="match status" value="1"/>
</dbReference>
<dbReference type="SMART" id="SM00827">
    <property type="entry name" value="PKS_AT"/>
    <property type="match status" value="1"/>
</dbReference>
<evidence type="ECO:0000256" key="1">
    <source>
        <dbReference type="ARBA" id="ARBA00022450"/>
    </source>
</evidence>
<dbReference type="SUPFAM" id="SSF47336">
    <property type="entry name" value="ACP-like"/>
    <property type="match status" value="1"/>
</dbReference>
<dbReference type="InterPro" id="IPR049900">
    <property type="entry name" value="PKS_mFAS_DH"/>
</dbReference>
<dbReference type="Pfam" id="PF00109">
    <property type="entry name" value="ketoacyl-synt"/>
    <property type="match status" value="1"/>
</dbReference>
<protein>
    <submittedName>
        <fullName evidence="13">Polyketide synthase-nonribosomal peptide synthetase 3</fullName>
    </submittedName>
</protein>
<evidence type="ECO:0000256" key="4">
    <source>
        <dbReference type="ARBA" id="ARBA00022857"/>
    </source>
</evidence>
<dbReference type="PROSITE" id="PS50075">
    <property type="entry name" value="CARRIER"/>
    <property type="match status" value="1"/>
</dbReference>
<dbReference type="InterPro" id="IPR020841">
    <property type="entry name" value="PKS_Beta-ketoAc_synthase_dom"/>
</dbReference>
<dbReference type="InterPro" id="IPR011032">
    <property type="entry name" value="GroES-like_sf"/>
</dbReference>
<reference evidence="13 14" key="1">
    <citation type="journal article" date="2020" name="Phytopathology">
        <title>Genome Sequence Resources of Colletotrichum truncatum, C. plurivorum, C. musicola, and C. sojae: Four Species Pathogenic to Soybean (Glycine max).</title>
        <authorList>
            <person name="Rogerio F."/>
            <person name="Boufleur T.R."/>
            <person name="Ciampi-Guillardi M."/>
            <person name="Sukno S.A."/>
            <person name="Thon M.R."/>
            <person name="Massola Junior N.S."/>
            <person name="Baroncelli R."/>
        </authorList>
    </citation>
    <scope>NUCLEOTIDE SEQUENCE [LARGE SCALE GENOMIC DNA]</scope>
    <source>
        <strain evidence="13 14">LFN0009</strain>
    </source>
</reference>
<dbReference type="GO" id="GO:0031177">
    <property type="term" value="F:phosphopantetheine binding"/>
    <property type="evidence" value="ECO:0007669"/>
    <property type="project" value="InterPro"/>
</dbReference>
<feature type="region of interest" description="N-terminal hotdog fold" evidence="8">
    <location>
        <begin position="1002"/>
        <end position="1146"/>
    </location>
</feature>
<dbReference type="Pfam" id="PF13602">
    <property type="entry name" value="ADH_zinc_N_2"/>
    <property type="match status" value="1"/>
</dbReference>
<evidence type="ECO:0000313" key="13">
    <source>
        <dbReference type="EMBL" id="KAF6814469.1"/>
    </source>
</evidence>
<keyword evidence="2" id="KW-0597">Phosphoprotein</keyword>
<dbReference type="Gene3D" id="3.40.366.10">
    <property type="entry name" value="Malonyl-Coenzyme A Acyl Carrier Protein, domain 2"/>
    <property type="match status" value="1"/>
</dbReference>
<dbReference type="InterPro" id="IPR014030">
    <property type="entry name" value="Ketoacyl_synth_N"/>
</dbReference>
<evidence type="ECO:0000256" key="5">
    <source>
        <dbReference type="ARBA" id="ARBA00023002"/>
    </source>
</evidence>
<evidence type="ECO:0000256" key="8">
    <source>
        <dbReference type="PROSITE-ProRule" id="PRU01363"/>
    </source>
</evidence>
<comment type="caution">
    <text evidence="13">The sequence shown here is derived from an EMBL/GenBank/DDBJ whole genome shotgun (WGS) entry which is preliminary data.</text>
</comment>
<dbReference type="InterPro" id="IPR014043">
    <property type="entry name" value="Acyl_transferase_dom"/>
</dbReference>
<keyword evidence="5" id="KW-0560">Oxidoreductase</keyword>
<dbReference type="InterPro" id="IPR049552">
    <property type="entry name" value="PKS_DH_N"/>
</dbReference>
<feature type="active site" description="Proton donor; for dehydratase activity" evidence="8">
    <location>
        <position position="1233"/>
    </location>
</feature>
<dbReference type="InterPro" id="IPR036736">
    <property type="entry name" value="ACP-like_sf"/>
</dbReference>
<proteinExistence type="predicted"/>
<keyword evidence="6" id="KW-0511">Multifunctional enzyme</keyword>
<feature type="domain" description="Carrier" evidence="10">
    <location>
        <begin position="2446"/>
        <end position="2524"/>
    </location>
</feature>
<evidence type="ECO:0000313" key="14">
    <source>
        <dbReference type="Proteomes" id="UP000652219"/>
    </source>
</evidence>
<dbReference type="InterPro" id="IPR001227">
    <property type="entry name" value="Ac_transferase_dom_sf"/>
</dbReference>
<dbReference type="Pfam" id="PF08659">
    <property type="entry name" value="KR"/>
    <property type="match status" value="1"/>
</dbReference>
<evidence type="ECO:0000259" key="10">
    <source>
        <dbReference type="PROSITE" id="PS50075"/>
    </source>
</evidence>
<dbReference type="GO" id="GO:0004312">
    <property type="term" value="F:fatty acid synthase activity"/>
    <property type="evidence" value="ECO:0007669"/>
    <property type="project" value="TreeGrafter"/>
</dbReference>
<dbReference type="GO" id="GO:0006633">
    <property type="term" value="P:fatty acid biosynthetic process"/>
    <property type="evidence" value="ECO:0007669"/>
    <property type="project" value="InterPro"/>
</dbReference>
<dbReference type="GO" id="GO:0032259">
    <property type="term" value="P:methylation"/>
    <property type="evidence" value="ECO:0007669"/>
    <property type="project" value="UniProtKB-KW"/>
</dbReference>
<dbReference type="GO" id="GO:0008168">
    <property type="term" value="F:methyltransferase activity"/>
    <property type="evidence" value="ECO:0007669"/>
    <property type="project" value="UniProtKB-KW"/>
</dbReference>
<keyword evidence="3" id="KW-0808">Transferase</keyword>
<keyword evidence="4" id="KW-0521">NADP</keyword>
<dbReference type="PANTHER" id="PTHR43775:SF50">
    <property type="entry name" value="HIGHLY REDUCING POLYKETIDE SYNTHASE SRDA"/>
    <property type="match status" value="1"/>
</dbReference>
<sequence>MAQGMIVPGQDTDHPVTNGNMNGAHIVAEDTGTGSLFETLTDDPACIVGMSCRLPGHIRSPSGLWDFIVNKMTAVTPVHPQRFNVKGFHHARAAGKAGTIAMEGGYFLQEDIRQFDNQFFGINNLEATYMDPQQRKLLEVVYECLKGAGMTREQVSGTNTGVYVANFTSDFQVMQAKDPDYYHRYHPTGSGLAIMSNRVGHVFNLQGPSMTIDTACSSSVYALYHALTAIAAGDCDQAIVAGANLIQSPEQHIGTAKGGFLSPTSTCHTFDVSADVSADGYGRGEAVNAILVKRLSAALRDGDHVHAVVRASAVNANGTTPGITLPDAGQQAQVVRRAYERAGIDPADTDYIECHGTGTPVGDPIEVAGLSRCFRPRASGEPPILIGSVKTNLGHSEAASGLASIIKVAQALDKGLIPPTRGVVNVNPKLELEACSMKIATEVEKWPRSVRRASINSFGYGGANGHVILESLDSFLGSVDSSKTPVNGVAHDTAGAPKEKAETKGAQEQGQADLVVLPVSAASETSLEQRLQQITDLIRAPNSSIQSMRNLAYTLGQRTEHLGIKWALTAACKTVKRPGPDKLEVELVEGSGSQTVAAAAALPFTFVFTGQGAQYAGMGKELLSKDGNDTFRSTIRAGRRAEHFAAAPPATSRVGEVIQSQPLCTAVQIGLVRMLRSWGIEPVATIGHSSGEIAAAYAAGLLTASQAILVAYFRGYAVEQLRADRPGKRGRMMAAALTIEAATALIADKGLEAQVRVACVDAPKSVTLSGQEEGIEILAAELHEQGIFHRKLETGGRAYHSHMVAEVGQLYEDLLKPHFKAVSSKGPKMATAGVQMFSAVGQHAEAIDASTLHAGTDMPSYWRRNLEQPVQFNAALAGLVASAGGNKHQVHHLIEIGPHPALKGPIKAIRTALRLDESALPYDATLVRKEDGSSCMARLAGRLFEGGHALNWAEVNGNNIHGTSNGNINGNGTVGGQKNKHMPAHAVPRTSIELRNRKHLRHELLGVLNVAGSGVEWGWRNVLRLSEMPWMEDHKVESQVVFPGAAYMTTAIEAVCQASGLRDTEGDNAATTTSFEFRNVNMRAALVMLPEQPNKPAQELHTHMSRRGLSTTTSSANWYDFSISQYSDGQTTIHCTGSIRVRRDGADEVASVVKGTLSPIDRDGLDVWAMGRWYERVIEEGLCFGPHFQSLTSLATDANRVSPKAISTTRLVPPTARAQDSTSHYPIHPIVIDACFQGAIMGGTAGNLRDLRAWLPVFVPECHIKVSAADMEASSSGSESESELLDIHTITRSTGVASRSIDCTARRSGHEHEGVGGKAQSGTVVIDMKDVRMSLYTAGGSGGGDSHNANVFLQRHPTLRVHWKPDVSRLRVEAGAELRAYVADHVATRQSSGADDVDDEGLAVIGAVLDLVGHRKPTMRVLELTGGCGCHKEQLLGVLDHGSAFPRCRTWRTASPADDETELVFEEDVDEQKQGQFDAVIISRSPRLTKSNQKSTARKVWQNAAHTQQLISLLAEDGVLVTRETDEAAVALKAAGLAVMDVGKQTVLAVPQAVSVATTRAAMQDRRALIIVRKEAGEAVAQLARALSAHWQRHFNSTDQGAIIVSLNQVGKDVVVSERDVCISLLETERELLATISPDDLDRLRLMTDSAADLVWVTGAGMLSNAPSPDLTLSSGLSRALMMEQPALRFAVLDIGDIGAIETHGADVNVLGAICENVERALFRRNTNSDAEFIQKEKAGLLHVSRFGPDWDMNALFRRRLVRGDPGAIQKTPLASLGPSKLSIGQVGVTDTIHFQQLSEPATPPPSGFVDVDLRTVSLNSKDIYSLSGRVDTIEGTLGLDFGGVISATAGPDAGSTGLAVGDRVVVWAPNHIRTTERVPVGCVHKLLPDEDLAVVPALLTVHATVLYALRDRAQLRAGESILIHAGAGTFGIAAIAHAQRVGAVVYTTVGSAAKREFLVRELGVPSSHIFSSRDASFVADVEAATCSRGVNVVVNSLVGDLLHHSWRCLADFGRFVEIGKRDLADAGRLDMDVFLRGCTFTVFDLSELFYAEDKHHRDKWDSLMAEVLELYREGIIQPAPITTFDVADIAKAYRHFHNRERVGKLVISLQDPSSLVPAAPAQFRTSFDPNKVYLLVGCLGGLGWSLSRWMVARGARHFLVDRLLAAGAKVGVVRGDVVRLADVEAAVRACRNTGLPIGGVVQAAMGLHEALFSRMPHSAWQTGIQPKWAGTWNLHNAIGGGLDDALDFFLLTSSISGSVGTATESNYCAANGFLDAFARWRRAQGKPAVSVGLGMISEVGYLHENPDIEALLLRKGIQPLNEDEFLQVIDMALTTPRPSLGRLSEDETRTERAVDASLSHILTGLEPLSMRKLLAQGFDVSSGTMQDPRNSILAASLQAEQDAKEARTRRDAGAQSLDLMTAAPWLRDVPAGAAATFTPVGDAASLGEAVLRLVTKRFSNLILMPLEQVDDRKPLPQFGVDSMVAAEFRTWFWSTFEVDVSFLDIMSPQKSLRILAEFVEETLVKSWKI</sequence>
<evidence type="ECO:0000256" key="2">
    <source>
        <dbReference type="ARBA" id="ARBA00022553"/>
    </source>
</evidence>
<dbReference type="EMBL" id="WIGN01000043">
    <property type="protein sequence ID" value="KAF6814469.1"/>
    <property type="molecule type" value="Genomic_DNA"/>
</dbReference>
<name>A0A8H6JJR3_9PEZI</name>
<dbReference type="GO" id="GO:0044550">
    <property type="term" value="P:secondary metabolite biosynthetic process"/>
    <property type="evidence" value="ECO:0007669"/>
    <property type="project" value="TreeGrafter"/>
</dbReference>
<dbReference type="InterPro" id="IPR020843">
    <property type="entry name" value="ER"/>
</dbReference>
<dbReference type="Pfam" id="PF21089">
    <property type="entry name" value="PKS_DH_N"/>
    <property type="match status" value="1"/>
</dbReference>
<keyword evidence="7" id="KW-0012">Acyltransferase</keyword>
<evidence type="ECO:0000256" key="7">
    <source>
        <dbReference type="ARBA" id="ARBA00023315"/>
    </source>
</evidence>
<dbReference type="InterPro" id="IPR036291">
    <property type="entry name" value="NAD(P)-bd_dom_sf"/>
</dbReference>
<dbReference type="InterPro" id="IPR032821">
    <property type="entry name" value="PKS_assoc"/>
</dbReference>
<gene>
    <name evidence="13" type="ORF">CSOJ01_04020</name>
</gene>
<keyword evidence="1" id="KW-0596">Phosphopantetheine</keyword>
<dbReference type="InterPro" id="IPR014031">
    <property type="entry name" value="Ketoacyl_synth_C"/>
</dbReference>
<dbReference type="GO" id="GO:0016491">
    <property type="term" value="F:oxidoreductase activity"/>
    <property type="evidence" value="ECO:0007669"/>
    <property type="project" value="UniProtKB-KW"/>
</dbReference>
<dbReference type="InterPro" id="IPR013968">
    <property type="entry name" value="PKS_KR"/>
</dbReference>
<feature type="active site" description="Proton acceptor; for dehydratase activity" evidence="8">
    <location>
        <position position="1034"/>
    </location>
</feature>
<dbReference type="SUPFAM" id="SSF52151">
    <property type="entry name" value="FabD/lysophospholipase-like"/>
    <property type="match status" value="1"/>
</dbReference>
<dbReference type="InterPro" id="IPR020806">
    <property type="entry name" value="PKS_PP-bd"/>
</dbReference>
<dbReference type="PANTHER" id="PTHR43775">
    <property type="entry name" value="FATTY ACID SYNTHASE"/>
    <property type="match status" value="1"/>
</dbReference>
<dbReference type="PROSITE" id="PS52004">
    <property type="entry name" value="KS3_2"/>
    <property type="match status" value="1"/>
</dbReference>
<dbReference type="InterPro" id="IPR050091">
    <property type="entry name" value="PKS_NRPS_Biosynth_Enz"/>
</dbReference>
<dbReference type="SUPFAM" id="SSF51735">
    <property type="entry name" value="NAD(P)-binding Rossmann-fold domains"/>
    <property type="match status" value="2"/>
</dbReference>